<reference evidence="7 8" key="1">
    <citation type="submission" date="2019-04" db="EMBL/GenBank/DDBJ databases">
        <title>Friends and foes A comparative genomics studyof 23 Aspergillus species from section Flavi.</title>
        <authorList>
            <consortium name="DOE Joint Genome Institute"/>
            <person name="Kjaerbolling I."/>
            <person name="Vesth T."/>
            <person name="Frisvad J.C."/>
            <person name="Nybo J.L."/>
            <person name="Theobald S."/>
            <person name="Kildgaard S."/>
            <person name="Isbrandt T."/>
            <person name="Kuo A."/>
            <person name="Sato A."/>
            <person name="Lyhne E.K."/>
            <person name="Kogle M.E."/>
            <person name="Wiebenga A."/>
            <person name="Kun R.S."/>
            <person name="Lubbers R.J."/>
            <person name="Makela M.R."/>
            <person name="Barry K."/>
            <person name="Chovatia M."/>
            <person name="Clum A."/>
            <person name="Daum C."/>
            <person name="Haridas S."/>
            <person name="He G."/>
            <person name="LaButti K."/>
            <person name="Lipzen A."/>
            <person name="Mondo S."/>
            <person name="Riley R."/>
            <person name="Salamov A."/>
            <person name="Simmons B.A."/>
            <person name="Magnuson J.K."/>
            <person name="Henrissat B."/>
            <person name="Mortensen U.H."/>
            <person name="Larsen T.O."/>
            <person name="Devries R.P."/>
            <person name="Grigoriev I.V."/>
            <person name="Machida M."/>
            <person name="Baker S.E."/>
            <person name="Andersen M.R."/>
        </authorList>
    </citation>
    <scope>NUCLEOTIDE SEQUENCE [LARGE SCALE GENOMIC DNA]</scope>
    <source>
        <strain evidence="7 8">IBT 29228</strain>
    </source>
</reference>
<dbReference type="EMBL" id="ML736213">
    <property type="protein sequence ID" value="KAE8378083.1"/>
    <property type="molecule type" value="Genomic_DNA"/>
</dbReference>
<dbReference type="PANTHER" id="PTHR47700">
    <property type="entry name" value="V CHITINASE, PUTATIVE (AFU_ORTHOLOGUE AFUA_6G13720)-RELATED"/>
    <property type="match status" value="1"/>
</dbReference>
<dbReference type="Gene3D" id="3.10.50.10">
    <property type="match status" value="1"/>
</dbReference>
<dbReference type="GO" id="GO:0005975">
    <property type="term" value="P:carbohydrate metabolic process"/>
    <property type="evidence" value="ECO:0007669"/>
    <property type="project" value="InterPro"/>
</dbReference>
<evidence type="ECO:0000256" key="3">
    <source>
        <dbReference type="ARBA" id="ARBA00022669"/>
    </source>
</evidence>
<dbReference type="SUPFAM" id="SSF51445">
    <property type="entry name" value="(Trans)glycosidases"/>
    <property type="match status" value="1"/>
</dbReference>
<dbReference type="PROSITE" id="PS51910">
    <property type="entry name" value="GH18_2"/>
    <property type="match status" value="1"/>
</dbReference>
<keyword evidence="5" id="KW-0732">Signal</keyword>
<keyword evidence="8" id="KW-1185">Reference proteome</keyword>
<evidence type="ECO:0000256" key="5">
    <source>
        <dbReference type="SAM" id="SignalP"/>
    </source>
</evidence>
<evidence type="ECO:0000313" key="8">
    <source>
        <dbReference type="Proteomes" id="UP000326198"/>
    </source>
</evidence>
<dbReference type="GO" id="GO:0008843">
    <property type="term" value="F:endochitinase activity"/>
    <property type="evidence" value="ECO:0007669"/>
    <property type="project" value="UniProtKB-EC"/>
</dbReference>
<feature type="chain" id="PRO_5024959029" description="chitinase" evidence="5">
    <location>
        <begin position="20"/>
        <end position="398"/>
    </location>
</feature>
<comment type="similarity">
    <text evidence="1">Belongs to the glycosyl hydrolase 18 family. Chitinase class V subfamily.</text>
</comment>
<protein>
    <recommendedName>
        <fullName evidence="2">chitinase</fullName>
        <ecNumber evidence="2">3.2.1.14</ecNumber>
    </recommendedName>
</protein>
<dbReference type="SUPFAM" id="SSF54556">
    <property type="entry name" value="Chitinase insertion domain"/>
    <property type="match status" value="1"/>
</dbReference>
<organism evidence="7 8">
    <name type="scientific">Aspergillus bertholletiae</name>
    <dbReference type="NCBI Taxonomy" id="1226010"/>
    <lineage>
        <taxon>Eukaryota</taxon>
        <taxon>Fungi</taxon>
        <taxon>Dikarya</taxon>
        <taxon>Ascomycota</taxon>
        <taxon>Pezizomycotina</taxon>
        <taxon>Eurotiomycetes</taxon>
        <taxon>Eurotiomycetidae</taxon>
        <taxon>Eurotiales</taxon>
        <taxon>Aspergillaceae</taxon>
        <taxon>Aspergillus</taxon>
        <taxon>Aspergillus subgen. Circumdati</taxon>
    </lineage>
</organism>
<evidence type="ECO:0000256" key="2">
    <source>
        <dbReference type="ARBA" id="ARBA00012729"/>
    </source>
</evidence>
<dbReference type="PANTHER" id="PTHR47700:SF2">
    <property type="entry name" value="CHITINASE"/>
    <property type="match status" value="1"/>
</dbReference>
<dbReference type="Gene3D" id="3.20.20.80">
    <property type="entry name" value="Glycosidases"/>
    <property type="match status" value="1"/>
</dbReference>
<keyword evidence="3" id="KW-0147">Chitin-binding</keyword>
<dbReference type="Proteomes" id="UP000326198">
    <property type="component" value="Unassembled WGS sequence"/>
</dbReference>
<dbReference type="Pfam" id="PF00704">
    <property type="entry name" value="Glyco_hydro_18"/>
    <property type="match status" value="1"/>
</dbReference>
<dbReference type="SMART" id="SM00636">
    <property type="entry name" value="Glyco_18"/>
    <property type="match status" value="1"/>
</dbReference>
<proteinExistence type="inferred from homology"/>
<keyword evidence="7" id="KW-0378">Hydrolase</keyword>
<accession>A0A5N7B8J8</accession>
<feature type="signal peptide" evidence="5">
    <location>
        <begin position="1"/>
        <end position="19"/>
    </location>
</feature>
<sequence length="398" mass="44112">MLARLLLTLGLVTVFPVQAQDFNTINSCATGCCSKSGYCGVGDGYCGADCGLLRSCKHGYTGITEEFCGNKKVTKPLANFNGYTPLNRIVGYYEGWSRKRNCHTFFPEQIPLGMYTHLNYAFATIDPETFEVKLASSGEENLVRCLARLKTQDPYLKVSIAIGGWAYNDPGPTQTTFSDLAASQDAQKKFFESLISFLSTYSLDGVDIDWRYPCPDDIVKRNGREEDFKNFPAFLQHLKQALKTAGGRDGLTITLSASYWFLQYFDIVKLEKYVDFFNILTYDLHGAGDLRNTSLDPYLNAHKNLTEIQDAMDLVWCNKIPSNKVILGNGFYGRPFPATSASCMEPGCTYESAASKGLCSNENGILPNSKIVDIIEGKGPTPKLYKEAAVNLLRLPLS</sequence>
<name>A0A5N7B8J8_9EURO</name>
<dbReference type="CDD" id="cd00035">
    <property type="entry name" value="ChtBD1"/>
    <property type="match status" value="1"/>
</dbReference>
<keyword evidence="4" id="KW-0843">Virulence</keyword>
<dbReference type="AlphaFoldDB" id="A0A5N7B8J8"/>
<evidence type="ECO:0000256" key="1">
    <source>
        <dbReference type="ARBA" id="ARBA00008682"/>
    </source>
</evidence>
<dbReference type="InterPro" id="IPR001223">
    <property type="entry name" value="Glyco_hydro18_cat"/>
</dbReference>
<dbReference type="OrthoDB" id="73875at2759"/>
<evidence type="ECO:0000259" key="6">
    <source>
        <dbReference type="PROSITE" id="PS51910"/>
    </source>
</evidence>
<evidence type="ECO:0000256" key="4">
    <source>
        <dbReference type="ARBA" id="ARBA00023026"/>
    </source>
</evidence>
<dbReference type="GO" id="GO:0008061">
    <property type="term" value="F:chitin binding"/>
    <property type="evidence" value="ECO:0007669"/>
    <property type="project" value="UniProtKB-KW"/>
</dbReference>
<feature type="domain" description="GH18" evidence="6">
    <location>
        <begin position="87"/>
        <end position="398"/>
    </location>
</feature>
<gene>
    <name evidence="7" type="ORF">BDV26DRAFT_281350</name>
</gene>
<dbReference type="InterPro" id="IPR029070">
    <property type="entry name" value="Chitinase_insertion_sf"/>
</dbReference>
<dbReference type="EC" id="3.2.1.14" evidence="2"/>
<dbReference type="InterPro" id="IPR053214">
    <property type="entry name" value="LysM12-like"/>
</dbReference>
<dbReference type="InterPro" id="IPR011583">
    <property type="entry name" value="Chitinase_II/V-like_cat"/>
</dbReference>
<dbReference type="InterPro" id="IPR017853">
    <property type="entry name" value="GH"/>
</dbReference>
<evidence type="ECO:0000313" key="7">
    <source>
        <dbReference type="EMBL" id="KAE8378083.1"/>
    </source>
</evidence>